<evidence type="ECO:0000256" key="4">
    <source>
        <dbReference type="ARBA" id="ARBA00022824"/>
    </source>
</evidence>
<keyword evidence="3" id="KW-0812">Transmembrane</keyword>
<sequence length="1033" mass="115348">MPLMESLKVPKGSASKTSVPVAIRFNANEESIEDVTKSCDSLSSSPIHGNSEDSSWRKDFLQGTFFGRKRSGSSENVATTTVNEVEPVGTWKLFKGRVSQAMEDIKSSKQDASRTDVNGDDSDADSATINSSISEDFSEAVAFHSPPSRVMNTDSDSDTGADSETFLISEPDSGKSRKSQNKKISRADAILSKIRKTKEDFRPHGKSLLRRRHKGSPKDIEIESAVEITEEMSLSTAAENTKIDEDDNTEKEVVRDSEATTVNDITTLPPPKIEESKAKTKSLLEHAFNHRGIVFAVIAIFSCWAFKIPPFIQGILTCLCSMIMFGKFCKLVGSFINKFLSKIFSREDSNSDSCSPQRDTFVIPNYDKMPPCAVPAGDERKQLKNYSGWMNEINNYDPTNYHISMTRSVFVRLDGTKLSISSTNARIPKRSSWNEQPIDIKSITFTKRNCYDLVGAHVEMCPKGLARKRYFSRKYPIQLIIKNVSSNNSNSDTLQDEGKSTEMENSPTEERTTDLNLTHQSSNESATNEKSFNTDFGSIILHSDLQVLQDQLDASEPNTELTSVPCGDDIRVLLFARSDREKEDWFRRFAAATVGAVIDHELQFPDMVFVNEDDVMKAVALDIQERDSIDLMDDREGSSNAKLPMTLEVDSEHGRKGSRSDSLYEGLLLSSSAARGPADYVKFMTIFQKACSLKSIPVIRPYPSESPNKKNRRERKQEDELWKGIDQSLYLGPSGSVVWANVLVGRIIFSCLNDSQLLGNIQEFLQKKLSSIRLPNFMEEVQIAQVDLGDTPPLIHRVSQPLLDERGTWVDADVTYEGLMHMTITTKLNLLRLKRQQHHSIDNASKHSPTLAVSSMPEKYYTSGDAIYDSNAESSGASSSESESPTQTNAEHIAEQQSFSQGSSKKFLRIVDRITASNLFQSAAEIPYIQKAMENMNTKIRLRVELKGLVARCIINIPPPPSDRIWLGFRGPPRLWISAKPALGDHTVDWSIVTNAIESKLCDEVTKYLVYPNMVDLIAPFLGHSTYRESSVS</sequence>
<protein>
    <submittedName>
        <fullName evidence="11">Testis-expressed protein 2</fullName>
    </submittedName>
</protein>
<dbReference type="PANTHER" id="PTHR13466">
    <property type="entry name" value="TEX2 PROTEIN-RELATED"/>
    <property type="match status" value="1"/>
</dbReference>
<feature type="region of interest" description="Disordered" evidence="9">
    <location>
        <begin position="143"/>
        <end position="187"/>
    </location>
</feature>
<dbReference type="OrthoDB" id="26740at2759"/>
<dbReference type="PANTHER" id="PTHR13466:SF0">
    <property type="entry name" value="SMP-LTD DOMAIN-CONTAINING PROTEIN"/>
    <property type="match status" value="1"/>
</dbReference>
<dbReference type="GO" id="GO:0008289">
    <property type="term" value="F:lipid binding"/>
    <property type="evidence" value="ECO:0007669"/>
    <property type="project" value="UniProtKB-KW"/>
</dbReference>
<keyword evidence="2" id="KW-0813">Transport</keyword>
<evidence type="ECO:0000256" key="2">
    <source>
        <dbReference type="ARBA" id="ARBA00022448"/>
    </source>
</evidence>
<comment type="subcellular location">
    <subcellularLocation>
        <location evidence="1">Endoplasmic reticulum membrane</location>
    </subcellularLocation>
</comment>
<dbReference type="GO" id="GO:0005789">
    <property type="term" value="C:endoplasmic reticulum membrane"/>
    <property type="evidence" value="ECO:0007669"/>
    <property type="project" value="UniProtKB-SubCell"/>
</dbReference>
<dbReference type="Pfam" id="PF10296">
    <property type="entry name" value="MMM1"/>
    <property type="match status" value="1"/>
</dbReference>
<feature type="region of interest" description="Disordered" evidence="9">
    <location>
        <begin position="871"/>
        <end position="898"/>
    </location>
</feature>
<dbReference type="Proteomes" id="UP001151699">
    <property type="component" value="Chromosome B"/>
</dbReference>
<keyword evidence="7" id="KW-0446">Lipid-binding</keyword>
<evidence type="ECO:0000313" key="11">
    <source>
        <dbReference type="EMBL" id="KAJ6643937.1"/>
    </source>
</evidence>
<evidence type="ECO:0000256" key="3">
    <source>
        <dbReference type="ARBA" id="ARBA00022692"/>
    </source>
</evidence>
<evidence type="ECO:0000256" key="1">
    <source>
        <dbReference type="ARBA" id="ARBA00004586"/>
    </source>
</evidence>
<accession>A0A9Q0N684</accession>
<evidence type="ECO:0000256" key="5">
    <source>
        <dbReference type="ARBA" id="ARBA00022989"/>
    </source>
</evidence>
<evidence type="ECO:0000256" key="9">
    <source>
        <dbReference type="SAM" id="MobiDB-lite"/>
    </source>
</evidence>
<feature type="region of interest" description="Disordered" evidence="9">
    <location>
        <begin position="104"/>
        <end position="128"/>
    </location>
</feature>
<dbReference type="AlphaFoldDB" id="A0A9Q0N684"/>
<keyword evidence="12" id="KW-1185">Reference proteome</keyword>
<keyword evidence="5" id="KW-1133">Transmembrane helix</keyword>
<comment type="caution">
    <text evidence="11">The sequence shown here is derived from an EMBL/GenBank/DDBJ whole genome shotgun (WGS) entry which is preliminary data.</text>
</comment>
<dbReference type="GO" id="GO:0006869">
    <property type="term" value="P:lipid transport"/>
    <property type="evidence" value="ECO:0007669"/>
    <property type="project" value="UniProtKB-KW"/>
</dbReference>
<dbReference type="PROSITE" id="PS51847">
    <property type="entry name" value="SMP"/>
    <property type="match status" value="1"/>
</dbReference>
<evidence type="ECO:0000313" key="12">
    <source>
        <dbReference type="Proteomes" id="UP001151699"/>
    </source>
</evidence>
<evidence type="ECO:0000259" key="10">
    <source>
        <dbReference type="PROSITE" id="PS51847"/>
    </source>
</evidence>
<dbReference type="InterPro" id="IPR031468">
    <property type="entry name" value="SMP_LBD"/>
</dbReference>
<feature type="region of interest" description="Disordered" evidence="9">
    <location>
        <begin position="235"/>
        <end position="271"/>
    </location>
</feature>
<gene>
    <name evidence="11" type="primary">TEX2</name>
    <name evidence="11" type="ORF">Bhyg_08902</name>
</gene>
<evidence type="ECO:0000256" key="8">
    <source>
        <dbReference type="ARBA" id="ARBA00023136"/>
    </source>
</evidence>
<dbReference type="CDD" id="cd21675">
    <property type="entry name" value="SMP_TEX2"/>
    <property type="match status" value="1"/>
</dbReference>
<evidence type="ECO:0000256" key="6">
    <source>
        <dbReference type="ARBA" id="ARBA00023055"/>
    </source>
</evidence>
<feature type="region of interest" description="Disordered" evidence="9">
    <location>
        <begin position="486"/>
        <end position="530"/>
    </location>
</feature>
<feature type="compositionally biased region" description="Basic and acidic residues" evidence="9">
    <location>
        <begin position="104"/>
        <end position="114"/>
    </location>
</feature>
<keyword evidence="8" id="KW-0472">Membrane</keyword>
<proteinExistence type="predicted"/>
<feature type="compositionally biased region" description="Polar residues" evidence="9">
    <location>
        <begin position="514"/>
        <end position="530"/>
    </location>
</feature>
<reference evidence="11" key="1">
    <citation type="submission" date="2022-07" db="EMBL/GenBank/DDBJ databases">
        <authorList>
            <person name="Trinca V."/>
            <person name="Uliana J.V.C."/>
            <person name="Torres T.T."/>
            <person name="Ward R.J."/>
            <person name="Monesi N."/>
        </authorList>
    </citation>
    <scope>NUCLEOTIDE SEQUENCE</scope>
    <source>
        <strain evidence="11">HSMRA1968</strain>
        <tissue evidence="11">Whole embryos</tissue>
    </source>
</reference>
<organism evidence="11 12">
    <name type="scientific">Pseudolycoriella hygida</name>
    <dbReference type="NCBI Taxonomy" id="35572"/>
    <lineage>
        <taxon>Eukaryota</taxon>
        <taxon>Metazoa</taxon>
        <taxon>Ecdysozoa</taxon>
        <taxon>Arthropoda</taxon>
        <taxon>Hexapoda</taxon>
        <taxon>Insecta</taxon>
        <taxon>Pterygota</taxon>
        <taxon>Neoptera</taxon>
        <taxon>Endopterygota</taxon>
        <taxon>Diptera</taxon>
        <taxon>Nematocera</taxon>
        <taxon>Sciaroidea</taxon>
        <taxon>Sciaridae</taxon>
        <taxon>Pseudolycoriella</taxon>
    </lineage>
</organism>
<keyword evidence="6" id="KW-0445">Lipid transport</keyword>
<feature type="compositionally biased region" description="Basic and acidic residues" evidence="9">
    <location>
        <begin position="496"/>
        <end position="513"/>
    </location>
</feature>
<evidence type="ECO:0000256" key="7">
    <source>
        <dbReference type="ARBA" id="ARBA00023121"/>
    </source>
</evidence>
<keyword evidence="4" id="KW-0256">Endoplasmic reticulum</keyword>
<name>A0A9Q0N684_9DIPT</name>
<feature type="domain" description="SMP-LTD" evidence="10">
    <location>
        <begin position="733"/>
        <end position="1020"/>
    </location>
</feature>
<dbReference type="InterPro" id="IPR019411">
    <property type="entry name" value="MMM1_dom"/>
</dbReference>
<dbReference type="EMBL" id="WJQU01000002">
    <property type="protein sequence ID" value="KAJ6643937.1"/>
    <property type="molecule type" value="Genomic_DNA"/>
</dbReference>
<feature type="compositionally biased region" description="Low complexity" evidence="9">
    <location>
        <begin position="871"/>
        <end position="884"/>
    </location>
</feature>